<dbReference type="Proteomes" id="UP000274131">
    <property type="component" value="Unassembled WGS sequence"/>
</dbReference>
<dbReference type="PROSITE" id="PS01031">
    <property type="entry name" value="SHSP"/>
    <property type="match status" value="1"/>
</dbReference>
<evidence type="ECO:0000313" key="5">
    <source>
        <dbReference type="EMBL" id="VDD89599.1"/>
    </source>
</evidence>
<proteinExistence type="inferred from homology"/>
<feature type="domain" description="SHSP" evidence="4">
    <location>
        <begin position="38"/>
        <end position="146"/>
    </location>
</feature>
<evidence type="ECO:0000313" key="6">
    <source>
        <dbReference type="Proteomes" id="UP000274131"/>
    </source>
</evidence>
<dbReference type="CDD" id="cd06526">
    <property type="entry name" value="metazoan_ACD"/>
    <property type="match status" value="1"/>
</dbReference>
<dbReference type="STRING" id="51028.A0A0N4V3K9"/>
<accession>A0A0N4V3K9</accession>
<evidence type="ECO:0000256" key="3">
    <source>
        <dbReference type="RuleBase" id="RU003616"/>
    </source>
</evidence>
<name>A0A0N4V3K9_ENTVE</name>
<sequence>MAAIATKLEGASPGLRKTVRKKLPEECHPILDKNYISMLKAFGSLPAKGTVINNKEKFAVEMNVSQFAPEELSVNLKDRNLVVEGHHEERNDECGTVERHFIRKYLMPEDTDLEGLRSFLNNEGLLVITAPKKAIQHERRIPISGTKM</sequence>
<dbReference type="AlphaFoldDB" id="A0A0N4V3K9"/>
<dbReference type="InterPro" id="IPR008978">
    <property type="entry name" value="HSP20-like_chaperone"/>
</dbReference>
<gene>
    <name evidence="5" type="ORF">EVEC_LOCUS4350</name>
</gene>
<dbReference type="Pfam" id="PF00011">
    <property type="entry name" value="HSP20"/>
    <property type="match status" value="1"/>
</dbReference>
<dbReference type="GO" id="GO:0051082">
    <property type="term" value="F:unfolded protein binding"/>
    <property type="evidence" value="ECO:0007669"/>
    <property type="project" value="TreeGrafter"/>
</dbReference>
<comment type="similarity">
    <text evidence="2 3">Belongs to the small heat shock protein (HSP20) family.</text>
</comment>
<reference evidence="5 6" key="2">
    <citation type="submission" date="2018-10" db="EMBL/GenBank/DDBJ databases">
        <authorList>
            <consortium name="Pathogen Informatics"/>
        </authorList>
    </citation>
    <scope>NUCLEOTIDE SEQUENCE [LARGE SCALE GENOMIC DNA]</scope>
</reference>
<dbReference type="EMBL" id="UXUI01007832">
    <property type="protein sequence ID" value="VDD89599.1"/>
    <property type="molecule type" value="Genomic_DNA"/>
</dbReference>
<dbReference type="GO" id="GO:0009408">
    <property type="term" value="P:response to heat"/>
    <property type="evidence" value="ECO:0007669"/>
    <property type="project" value="TreeGrafter"/>
</dbReference>
<dbReference type="InterPro" id="IPR002068">
    <property type="entry name" value="A-crystallin/Hsp20_dom"/>
</dbReference>
<dbReference type="GO" id="GO:0005634">
    <property type="term" value="C:nucleus"/>
    <property type="evidence" value="ECO:0007669"/>
    <property type="project" value="TreeGrafter"/>
</dbReference>
<dbReference type="PANTHER" id="PTHR45640">
    <property type="entry name" value="HEAT SHOCK PROTEIN HSP-12.2-RELATED"/>
    <property type="match status" value="1"/>
</dbReference>
<dbReference type="GO" id="GO:0005737">
    <property type="term" value="C:cytoplasm"/>
    <property type="evidence" value="ECO:0007669"/>
    <property type="project" value="TreeGrafter"/>
</dbReference>
<evidence type="ECO:0000256" key="1">
    <source>
        <dbReference type="ARBA" id="ARBA00023016"/>
    </source>
</evidence>
<dbReference type="InterPro" id="IPR001436">
    <property type="entry name" value="Alpha-crystallin/sHSP_animal"/>
</dbReference>
<evidence type="ECO:0000259" key="4">
    <source>
        <dbReference type="PROSITE" id="PS01031"/>
    </source>
</evidence>
<evidence type="ECO:0000256" key="2">
    <source>
        <dbReference type="PROSITE-ProRule" id="PRU00285"/>
    </source>
</evidence>
<organism evidence="7">
    <name type="scientific">Enterobius vermicularis</name>
    <name type="common">Human pinworm</name>
    <dbReference type="NCBI Taxonomy" id="51028"/>
    <lineage>
        <taxon>Eukaryota</taxon>
        <taxon>Metazoa</taxon>
        <taxon>Ecdysozoa</taxon>
        <taxon>Nematoda</taxon>
        <taxon>Chromadorea</taxon>
        <taxon>Rhabditida</taxon>
        <taxon>Spirurina</taxon>
        <taxon>Oxyuridomorpha</taxon>
        <taxon>Oxyuroidea</taxon>
        <taxon>Oxyuridae</taxon>
        <taxon>Enterobius</taxon>
    </lineage>
</organism>
<dbReference type="GO" id="GO:0042026">
    <property type="term" value="P:protein refolding"/>
    <property type="evidence" value="ECO:0007669"/>
    <property type="project" value="TreeGrafter"/>
</dbReference>
<dbReference type="WBParaSite" id="EVEC_0000464201-mRNA-1">
    <property type="protein sequence ID" value="EVEC_0000464201-mRNA-1"/>
    <property type="gene ID" value="EVEC_0000464201"/>
</dbReference>
<dbReference type="Gene3D" id="2.60.40.790">
    <property type="match status" value="1"/>
</dbReference>
<dbReference type="PRINTS" id="PR00299">
    <property type="entry name" value="ACRYSTALLIN"/>
</dbReference>
<keyword evidence="1" id="KW-0346">Stress response</keyword>
<dbReference type="SUPFAM" id="SSF49764">
    <property type="entry name" value="HSP20-like chaperones"/>
    <property type="match status" value="1"/>
</dbReference>
<keyword evidence="6" id="KW-1185">Reference proteome</keyword>
<evidence type="ECO:0000313" key="7">
    <source>
        <dbReference type="WBParaSite" id="EVEC_0000464201-mRNA-1"/>
    </source>
</evidence>
<dbReference type="PANTHER" id="PTHR45640:SF13">
    <property type="entry name" value="HEAT SHOCK PROTEIN 22-RELATED"/>
    <property type="match status" value="1"/>
</dbReference>
<dbReference type="OrthoDB" id="1431247at2759"/>
<protein>
    <submittedName>
        <fullName evidence="7">SHSP domain-containing protein</fullName>
    </submittedName>
</protein>
<reference evidence="7" key="1">
    <citation type="submission" date="2017-02" db="UniProtKB">
        <authorList>
            <consortium name="WormBaseParasite"/>
        </authorList>
    </citation>
    <scope>IDENTIFICATION</scope>
</reference>